<dbReference type="RefSeq" id="WP_269041189.1">
    <property type="nucleotide sequence ID" value="NZ_CP114040.1"/>
</dbReference>
<dbReference type="EMBL" id="CP114040">
    <property type="protein sequence ID" value="WAS98832.1"/>
    <property type="molecule type" value="Genomic_DNA"/>
</dbReference>
<gene>
    <name evidence="1" type="ORF">O0S08_22100</name>
</gene>
<evidence type="ECO:0000313" key="2">
    <source>
        <dbReference type="Proteomes" id="UP001164459"/>
    </source>
</evidence>
<organism evidence="1 2">
    <name type="scientific">Nannocystis punicea</name>
    <dbReference type="NCBI Taxonomy" id="2995304"/>
    <lineage>
        <taxon>Bacteria</taxon>
        <taxon>Pseudomonadati</taxon>
        <taxon>Myxococcota</taxon>
        <taxon>Polyangia</taxon>
        <taxon>Nannocystales</taxon>
        <taxon>Nannocystaceae</taxon>
        <taxon>Nannocystis</taxon>
    </lineage>
</organism>
<proteinExistence type="predicted"/>
<evidence type="ECO:0008006" key="3">
    <source>
        <dbReference type="Google" id="ProtNLM"/>
    </source>
</evidence>
<dbReference type="Proteomes" id="UP001164459">
    <property type="component" value="Chromosome"/>
</dbReference>
<reference evidence="1" key="1">
    <citation type="submission" date="2022-11" db="EMBL/GenBank/DDBJ databases">
        <title>Minimal conservation of predation-associated metabolite biosynthetic gene clusters underscores biosynthetic potential of Myxococcota including descriptions for ten novel species: Archangium lansinium sp. nov., Myxococcus landrumus sp. nov., Nannocystis bai.</title>
        <authorList>
            <person name="Ahearne A."/>
            <person name="Stevens C."/>
            <person name="Dowd S."/>
        </authorList>
    </citation>
    <scope>NUCLEOTIDE SEQUENCE</scope>
    <source>
        <strain evidence="1">Fl3</strain>
    </source>
</reference>
<evidence type="ECO:0000313" key="1">
    <source>
        <dbReference type="EMBL" id="WAS98832.1"/>
    </source>
</evidence>
<name>A0ABY7HHN3_9BACT</name>
<sequence>MRRFLLVAILVGCGDSSGGTDGNTGSTGPTSDASATGPTTGPGLMKCAGDGDCPTGLKCIDTWCQECGDHADCTEDEYCWAGACKPKRELGEPCEALEKGCKSGVCGLVGDEPTCVTPCEYEEEPTPPAGPFVFPPYECSPGFLCVRGGWGTDWYCWPENSGDYKMPGETCAQDPTDWDQPSTDCVTLWCGDEGKCAWNCKPRKADPLSEWPCPEGQQCVETFSSMGAPGGPCIDMDINNPFDHYSVQCECRP</sequence>
<keyword evidence="2" id="KW-1185">Reference proteome</keyword>
<accession>A0ABY7HHN3</accession>
<protein>
    <recommendedName>
        <fullName evidence="3">Dickkopf N-terminal cysteine-rich domain-containing protein</fullName>
    </recommendedName>
</protein>